<sequence>KAAPGDATLFYGRGTIRYHYRDDLGAVADYNLSIALEPRQAEAYAARAVSYINLDRLNDAIADCDRAIELKPDLQLAYYVRALANSFGGDNDSAIADFIRYNQLGPNASTYYNLGITQLTIGLYAPALTNLTKSIDLQPLIATYYARSVALAGLGDEFGTNRDYSAALSLETPGSGSLDSNDEHAYYFRALARLARDGREEAKADLQTTIAICDRKHNSYLQQLAAAKITEID</sequence>
<dbReference type="RefSeq" id="WP_106311848.1">
    <property type="nucleotide sequence ID" value="NZ_PVWO01000543.1"/>
</dbReference>
<dbReference type="AlphaFoldDB" id="A0A2T1FFB4"/>
<dbReference type="InterPro" id="IPR019734">
    <property type="entry name" value="TPR_rpt"/>
</dbReference>
<gene>
    <name evidence="4" type="ORF">C7B77_26035</name>
</gene>
<keyword evidence="1" id="KW-0677">Repeat</keyword>
<feature type="non-terminal residue" evidence="4">
    <location>
        <position position="1"/>
    </location>
</feature>
<dbReference type="GO" id="GO:0009279">
    <property type="term" value="C:cell outer membrane"/>
    <property type="evidence" value="ECO:0007669"/>
    <property type="project" value="TreeGrafter"/>
</dbReference>
<dbReference type="InterPro" id="IPR050498">
    <property type="entry name" value="Ycf3"/>
</dbReference>
<evidence type="ECO:0000256" key="2">
    <source>
        <dbReference type="ARBA" id="ARBA00022803"/>
    </source>
</evidence>
<evidence type="ECO:0000256" key="3">
    <source>
        <dbReference type="PROSITE-ProRule" id="PRU00339"/>
    </source>
</evidence>
<proteinExistence type="predicted"/>
<dbReference type="Pfam" id="PF00515">
    <property type="entry name" value="TPR_1"/>
    <property type="match status" value="1"/>
</dbReference>
<organism evidence="4 5">
    <name type="scientific">Chamaesiphon polymorphus CCALA 037</name>
    <dbReference type="NCBI Taxonomy" id="2107692"/>
    <lineage>
        <taxon>Bacteria</taxon>
        <taxon>Bacillati</taxon>
        <taxon>Cyanobacteriota</taxon>
        <taxon>Cyanophyceae</taxon>
        <taxon>Gomontiellales</taxon>
        <taxon>Chamaesiphonaceae</taxon>
        <taxon>Chamaesiphon</taxon>
    </lineage>
</organism>
<feature type="repeat" description="TPR" evidence="3">
    <location>
        <begin position="41"/>
        <end position="74"/>
    </location>
</feature>
<dbReference type="PROSITE" id="PS50005">
    <property type="entry name" value="TPR"/>
    <property type="match status" value="2"/>
</dbReference>
<reference evidence="4 5" key="1">
    <citation type="submission" date="2018-03" db="EMBL/GenBank/DDBJ databases">
        <title>The ancient ancestry and fast evolution of plastids.</title>
        <authorList>
            <person name="Moore K.R."/>
            <person name="Magnabosco C."/>
            <person name="Momper L."/>
            <person name="Gold D.A."/>
            <person name="Bosak T."/>
            <person name="Fournier G.P."/>
        </authorList>
    </citation>
    <scope>NUCLEOTIDE SEQUENCE [LARGE SCALE GENOMIC DNA]</scope>
    <source>
        <strain evidence="4 5">CCALA 037</strain>
    </source>
</reference>
<feature type="repeat" description="TPR" evidence="3">
    <location>
        <begin position="108"/>
        <end position="141"/>
    </location>
</feature>
<dbReference type="Proteomes" id="UP000238937">
    <property type="component" value="Unassembled WGS sequence"/>
</dbReference>
<evidence type="ECO:0000313" key="4">
    <source>
        <dbReference type="EMBL" id="PSB43696.1"/>
    </source>
</evidence>
<protein>
    <recommendedName>
        <fullName evidence="6">Tetratricopeptide repeat protein</fullName>
    </recommendedName>
</protein>
<evidence type="ECO:0000256" key="1">
    <source>
        <dbReference type="ARBA" id="ARBA00022737"/>
    </source>
</evidence>
<accession>A0A2T1FFB4</accession>
<dbReference type="OrthoDB" id="508486at2"/>
<keyword evidence="2 3" id="KW-0802">TPR repeat</keyword>
<dbReference type="SUPFAM" id="SSF48452">
    <property type="entry name" value="TPR-like"/>
    <property type="match status" value="1"/>
</dbReference>
<evidence type="ECO:0000313" key="5">
    <source>
        <dbReference type="Proteomes" id="UP000238937"/>
    </source>
</evidence>
<comment type="caution">
    <text evidence="4">The sequence shown here is derived from an EMBL/GenBank/DDBJ whole genome shotgun (WGS) entry which is preliminary data.</text>
</comment>
<dbReference type="Gene3D" id="1.25.40.10">
    <property type="entry name" value="Tetratricopeptide repeat domain"/>
    <property type="match status" value="2"/>
</dbReference>
<dbReference type="GO" id="GO:0046813">
    <property type="term" value="P:receptor-mediated virion attachment to host cell"/>
    <property type="evidence" value="ECO:0007669"/>
    <property type="project" value="TreeGrafter"/>
</dbReference>
<dbReference type="EMBL" id="PVWO01000543">
    <property type="protein sequence ID" value="PSB43696.1"/>
    <property type="molecule type" value="Genomic_DNA"/>
</dbReference>
<dbReference type="InterPro" id="IPR011990">
    <property type="entry name" value="TPR-like_helical_dom_sf"/>
</dbReference>
<dbReference type="PANTHER" id="PTHR44858:SF1">
    <property type="entry name" value="UDP-N-ACETYLGLUCOSAMINE--PEPTIDE N-ACETYLGLUCOSAMINYLTRANSFERASE SPINDLY-RELATED"/>
    <property type="match status" value="1"/>
</dbReference>
<name>A0A2T1FFB4_9CYAN</name>
<dbReference type="SMART" id="SM00028">
    <property type="entry name" value="TPR"/>
    <property type="match status" value="4"/>
</dbReference>
<evidence type="ECO:0008006" key="6">
    <source>
        <dbReference type="Google" id="ProtNLM"/>
    </source>
</evidence>
<keyword evidence="5" id="KW-1185">Reference proteome</keyword>
<dbReference type="PANTHER" id="PTHR44858">
    <property type="entry name" value="TETRATRICOPEPTIDE REPEAT PROTEIN 6"/>
    <property type="match status" value="1"/>
</dbReference>